<accession>A0A2S8F337</accession>
<organism evidence="3 4">
    <name type="scientific">Blastopirellula marina</name>
    <dbReference type="NCBI Taxonomy" id="124"/>
    <lineage>
        <taxon>Bacteria</taxon>
        <taxon>Pseudomonadati</taxon>
        <taxon>Planctomycetota</taxon>
        <taxon>Planctomycetia</taxon>
        <taxon>Pirellulales</taxon>
        <taxon>Pirellulaceae</taxon>
        <taxon>Blastopirellula</taxon>
    </lineage>
</organism>
<dbReference type="Pfam" id="PF03009">
    <property type="entry name" value="GDPD"/>
    <property type="match status" value="1"/>
</dbReference>
<gene>
    <name evidence="3" type="ORF">C5Y98_29480</name>
</gene>
<reference evidence="3 4" key="1">
    <citation type="submission" date="2018-02" db="EMBL/GenBank/DDBJ databases">
        <title>Comparative genomes isolates from brazilian mangrove.</title>
        <authorList>
            <person name="Araujo J.E."/>
            <person name="Taketani R.G."/>
            <person name="Silva M.C.P."/>
            <person name="Loureco M.V."/>
            <person name="Andreote F.D."/>
        </authorList>
    </citation>
    <scope>NUCLEOTIDE SEQUENCE [LARGE SCALE GENOMIC DNA]</scope>
    <source>
        <strain evidence="3 4">NAP PRIS-MGV</strain>
    </source>
</reference>
<dbReference type="GO" id="GO:0006629">
    <property type="term" value="P:lipid metabolic process"/>
    <property type="evidence" value="ECO:0007669"/>
    <property type="project" value="InterPro"/>
</dbReference>
<feature type="chain" id="PRO_5015484911" evidence="1">
    <location>
        <begin position="25"/>
        <end position="272"/>
    </location>
</feature>
<proteinExistence type="predicted"/>
<dbReference type="Gene3D" id="3.20.20.190">
    <property type="entry name" value="Phosphatidylinositol (PI) phosphodiesterase"/>
    <property type="match status" value="1"/>
</dbReference>
<dbReference type="RefSeq" id="WP_105360011.1">
    <property type="nucleotide sequence ID" value="NZ_PUIB01000030.1"/>
</dbReference>
<dbReference type="PROSITE" id="PS51704">
    <property type="entry name" value="GP_PDE"/>
    <property type="match status" value="1"/>
</dbReference>
<name>A0A2S8F337_9BACT</name>
<dbReference type="CDD" id="cd08556">
    <property type="entry name" value="GDPD"/>
    <property type="match status" value="1"/>
</dbReference>
<comment type="caution">
    <text evidence="3">The sequence shown here is derived from an EMBL/GenBank/DDBJ whole genome shotgun (WGS) entry which is preliminary data.</text>
</comment>
<dbReference type="OrthoDB" id="238714at2"/>
<dbReference type="InterPro" id="IPR030395">
    <property type="entry name" value="GP_PDE_dom"/>
</dbReference>
<dbReference type="Proteomes" id="UP000239388">
    <property type="component" value="Unassembled WGS sequence"/>
</dbReference>
<sequence>MRLRRWLSGLLLCGFLATASSLSAAEEGPIIMAHRGGAKEFEENTLSAFQKCYERGLRGFETDIRMTKDGVLVISHDDSLDRTHQATGSVEEKTAAELKKVVTKQGEPLLFLDDLLAYFADKPGVYLELEMKTSNKQLYPDERIDAYCDALYKAATAKEPEGSTYVFTSFDERPLKQIRKINDQAEILLIRSQPCSAEFVQAAKALGAKRIGCRIEGTSRAAVQEAQKEGLIVSCWPGRSVQDYYMALGLGIQIHCTDIPTVIQGVKEKLPQ</sequence>
<protein>
    <submittedName>
        <fullName evidence="3">Glycerophosphodiester phosphodiesterase</fullName>
    </submittedName>
</protein>
<keyword evidence="1" id="KW-0732">Signal</keyword>
<evidence type="ECO:0000313" key="3">
    <source>
        <dbReference type="EMBL" id="PQO26527.1"/>
    </source>
</evidence>
<dbReference type="AlphaFoldDB" id="A0A2S8F337"/>
<dbReference type="GO" id="GO:0008081">
    <property type="term" value="F:phosphoric diester hydrolase activity"/>
    <property type="evidence" value="ECO:0007669"/>
    <property type="project" value="InterPro"/>
</dbReference>
<feature type="domain" description="GP-PDE" evidence="2">
    <location>
        <begin position="29"/>
        <end position="267"/>
    </location>
</feature>
<evidence type="ECO:0000256" key="1">
    <source>
        <dbReference type="SAM" id="SignalP"/>
    </source>
</evidence>
<dbReference type="PANTHER" id="PTHR46211:SF14">
    <property type="entry name" value="GLYCEROPHOSPHODIESTER PHOSPHODIESTERASE"/>
    <property type="match status" value="1"/>
</dbReference>
<evidence type="ECO:0000259" key="2">
    <source>
        <dbReference type="PROSITE" id="PS51704"/>
    </source>
</evidence>
<dbReference type="PANTHER" id="PTHR46211">
    <property type="entry name" value="GLYCEROPHOSPHORYL DIESTER PHOSPHODIESTERASE"/>
    <property type="match status" value="1"/>
</dbReference>
<evidence type="ECO:0000313" key="4">
    <source>
        <dbReference type="Proteomes" id="UP000239388"/>
    </source>
</evidence>
<dbReference type="SUPFAM" id="SSF51695">
    <property type="entry name" value="PLC-like phosphodiesterases"/>
    <property type="match status" value="1"/>
</dbReference>
<dbReference type="EMBL" id="PUIB01000030">
    <property type="protein sequence ID" value="PQO26527.1"/>
    <property type="molecule type" value="Genomic_DNA"/>
</dbReference>
<dbReference type="InterPro" id="IPR017946">
    <property type="entry name" value="PLC-like_Pdiesterase_TIM-brl"/>
</dbReference>
<feature type="signal peptide" evidence="1">
    <location>
        <begin position="1"/>
        <end position="24"/>
    </location>
</feature>